<dbReference type="SUPFAM" id="SSF53686">
    <property type="entry name" value="Tryptophan synthase beta subunit-like PLP-dependent enzymes"/>
    <property type="match status" value="1"/>
</dbReference>
<evidence type="ECO:0000313" key="6">
    <source>
        <dbReference type="Proteomes" id="UP001320148"/>
    </source>
</evidence>
<sequence>MNFTKFPRRGYLQGETPIEPMKNLSKALGGKVNLFVKRDDLLPGASGGNKTRKLDFCIADAIEKGADTIITCGAIQSNHCRLTASWAAKEGLDCHLVLEERVKGSYKEDGSGNNFLFELLGVKSKRVVEGGSNMMAEMEKTFAELEAAGKKPYIVPGGASNPIGALGYAACAEEMMNQLNTMGLSIDHVVVPSGSAGTHAGMVVGMAGTNAGIPVHGIDVSKPAADQEPGVYKLAQETAELLGVKGGIERDAVKCYGEYVGPGYSLPSDAMIEAVKLFAAEEAILLDPVYTGKVAAGLIDLVRKGVFAEGSNVLFLHTGGSPALYAYLDTFRG</sequence>
<dbReference type="Pfam" id="PF00291">
    <property type="entry name" value="PALP"/>
    <property type="match status" value="1"/>
</dbReference>
<dbReference type="InterPro" id="IPR001926">
    <property type="entry name" value="TrpB-like_PALP"/>
</dbReference>
<accession>A0ABN6F270</accession>
<feature type="domain" description="Tryptophan synthase beta chain-like PALP" evidence="4">
    <location>
        <begin position="13"/>
        <end position="319"/>
    </location>
</feature>
<name>A0ABN6F270_9BACT</name>
<dbReference type="PANTHER" id="PTHR43780:SF2">
    <property type="entry name" value="1-AMINOCYCLOPROPANE-1-CARBOXYLATE DEAMINASE-RELATED"/>
    <property type="match status" value="1"/>
</dbReference>
<keyword evidence="6" id="KW-1185">Reference proteome</keyword>
<organism evidence="5 6">
    <name type="scientific">Desulfoluna limicola</name>
    <dbReference type="NCBI Taxonomy" id="2810562"/>
    <lineage>
        <taxon>Bacteria</taxon>
        <taxon>Pseudomonadati</taxon>
        <taxon>Thermodesulfobacteriota</taxon>
        <taxon>Desulfobacteria</taxon>
        <taxon>Desulfobacterales</taxon>
        <taxon>Desulfolunaceae</taxon>
        <taxon>Desulfoluna</taxon>
    </lineage>
</organism>
<evidence type="ECO:0000256" key="3">
    <source>
        <dbReference type="ARBA" id="ARBA00022898"/>
    </source>
</evidence>
<protein>
    <submittedName>
        <fullName evidence="5">D-cysteine desulfhydrase</fullName>
    </submittedName>
</protein>
<evidence type="ECO:0000259" key="4">
    <source>
        <dbReference type="Pfam" id="PF00291"/>
    </source>
</evidence>
<evidence type="ECO:0000313" key="5">
    <source>
        <dbReference type="EMBL" id="BCS96537.1"/>
    </source>
</evidence>
<comment type="cofactor">
    <cofactor evidence="1">
        <name>pyridoxal 5'-phosphate</name>
        <dbReference type="ChEBI" id="CHEBI:597326"/>
    </cofactor>
</comment>
<gene>
    <name evidence="5" type="ORF">DSLASN_21690</name>
</gene>
<proteinExistence type="inferred from homology"/>
<keyword evidence="3" id="KW-0663">Pyridoxal phosphate</keyword>
<dbReference type="PIRSF" id="PIRSF006278">
    <property type="entry name" value="ACCD_DCysDesulf"/>
    <property type="match status" value="1"/>
</dbReference>
<dbReference type="PANTHER" id="PTHR43780">
    <property type="entry name" value="1-AMINOCYCLOPROPANE-1-CARBOXYLATE DEAMINASE-RELATED"/>
    <property type="match status" value="1"/>
</dbReference>
<dbReference type="EMBL" id="AP024488">
    <property type="protein sequence ID" value="BCS96537.1"/>
    <property type="molecule type" value="Genomic_DNA"/>
</dbReference>
<dbReference type="RefSeq" id="WP_236892843.1">
    <property type="nucleotide sequence ID" value="NZ_AP024488.1"/>
</dbReference>
<dbReference type="Proteomes" id="UP001320148">
    <property type="component" value="Chromosome"/>
</dbReference>
<comment type="similarity">
    <text evidence="2">Belongs to the ACC deaminase/D-cysteine desulfhydrase family.</text>
</comment>
<dbReference type="NCBIfam" id="TIGR01275">
    <property type="entry name" value="ACC_deam_rel"/>
    <property type="match status" value="1"/>
</dbReference>
<dbReference type="InterPro" id="IPR036052">
    <property type="entry name" value="TrpB-like_PALP_sf"/>
</dbReference>
<dbReference type="InterPro" id="IPR027278">
    <property type="entry name" value="ACCD_DCysDesulf"/>
</dbReference>
<evidence type="ECO:0000256" key="1">
    <source>
        <dbReference type="ARBA" id="ARBA00001933"/>
    </source>
</evidence>
<evidence type="ECO:0000256" key="2">
    <source>
        <dbReference type="ARBA" id="ARBA00008639"/>
    </source>
</evidence>
<reference evidence="5 6" key="1">
    <citation type="submission" date="2021-02" db="EMBL/GenBank/DDBJ databases">
        <title>Complete genome of Desulfoluna sp. strain ASN36.</title>
        <authorList>
            <person name="Takahashi A."/>
            <person name="Kojima H."/>
            <person name="Fukui M."/>
        </authorList>
    </citation>
    <scope>NUCLEOTIDE SEQUENCE [LARGE SCALE GENOMIC DNA]</scope>
    <source>
        <strain evidence="5 6">ASN36</strain>
    </source>
</reference>
<dbReference type="InterPro" id="IPR005966">
    <property type="entry name" value="D-Cys_desShydrase"/>
</dbReference>
<dbReference type="NCBIfam" id="NF003031">
    <property type="entry name" value="PRK03910.1-4"/>
    <property type="match status" value="1"/>
</dbReference>
<dbReference type="Gene3D" id="3.40.50.1100">
    <property type="match status" value="2"/>
</dbReference>